<evidence type="ECO:0000313" key="1">
    <source>
        <dbReference type="EMBL" id="PWA90742.1"/>
    </source>
</evidence>
<dbReference type="Proteomes" id="UP000245207">
    <property type="component" value="Unassembled WGS sequence"/>
</dbReference>
<proteinExistence type="predicted"/>
<dbReference type="Gene3D" id="2.40.70.10">
    <property type="entry name" value="Acid Proteases"/>
    <property type="match status" value="1"/>
</dbReference>
<dbReference type="EMBL" id="PKPP01000604">
    <property type="protein sequence ID" value="PWA90742.1"/>
    <property type="molecule type" value="Genomic_DNA"/>
</dbReference>
<dbReference type="Pfam" id="PF08284">
    <property type="entry name" value="RVP_2"/>
    <property type="match status" value="1"/>
</dbReference>
<name>A0A2U1PYE1_ARTAN</name>
<dbReference type="InterPro" id="IPR021109">
    <property type="entry name" value="Peptidase_aspartic_dom_sf"/>
</dbReference>
<comment type="caution">
    <text evidence="1">The sequence shown here is derived from an EMBL/GenBank/DDBJ whole genome shotgun (WGS) entry which is preliminary data.</text>
</comment>
<sequence length="159" mass="17229">MNGSFLVTVLFENVCYLLFITTVMNAQFLCLLAESVDDTVDNPTPQEVVEPTTETTLTPQISFHALTGQLVPSTPKLSGTLNGHSVIVTVGNGDTLGCTSMCQQAPLQFGTTCFPVNLLLLPIYGADLVLGVEWLAGLGLILFDYKELWVTHRVTCYAN</sequence>
<protein>
    <submittedName>
        <fullName evidence="1">Uncharacterized protein</fullName>
    </submittedName>
</protein>
<dbReference type="OrthoDB" id="1934862at2759"/>
<dbReference type="AlphaFoldDB" id="A0A2U1PYE1"/>
<reference evidence="1 2" key="1">
    <citation type="journal article" date="2018" name="Mol. Plant">
        <title>The genome of Artemisia annua provides insight into the evolution of Asteraceae family and artemisinin biosynthesis.</title>
        <authorList>
            <person name="Shen Q."/>
            <person name="Zhang L."/>
            <person name="Liao Z."/>
            <person name="Wang S."/>
            <person name="Yan T."/>
            <person name="Shi P."/>
            <person name="Liu M."/>
            <person name="Fu X."/>
            <person name="Pan Q."/>
            <person name="Wang Y."/>
            <person name="Lv Z."/>
            <person name="Lu X."/>
            <person name="Zhang F."/>
            <person name="Jiang W."/>
            <person name="Ma Y."/>
            <person name="Chen M."/>
            <person name="Hao X."/>
            <person name="Li L."/>
            <person name="Tang Y."/>
            <person name="Lv G."/>
            <person name="Zhou Y."/>
            <person name="Sun X."/>
            <person name="Brodelius P.E."/>
            <person name="Rose J.K.C."/>
            <person name="Tang K."/>
        </authorList>
    </citation>
    <scope>NUCLEOTIDE SEQUENCE [LARGE SCALE GENOMIC DNA]</scope>
    <source>
        <strain evidence="2">cv. Huhao1</strain>
        <tissue evidence="1">Leaf</tissue>
    </source>
</reference>
<keyword evidence="2" id="KW-1185">Reference proteome</keyword>
<evidence type="ECO:0000313" key="2">
    <source>
        <dbReference type="Proteomes" id="UP000245207"/>
    </source>
</evidence>
<gene>
    <name evidence="1" type="ORF">CTI12_AA097560</name>
</gene>
<accession>A0A2U1PYE1</accession>
<organism evidence="1 2">
    <name type="scientific">Artemisia annua</name>
    <name type="common">Sweet wormwood</name>
    <dbReference type="NCBI Taxonomy" id="35608"/>
    <lineage>
        <taxon>Eukaryota</taxon>
        <taxon>Viridiplantae</taxon>
        <taxon>Streptophyta</taxon>
        <taxon>Embryophyta</taxon>
        <taxon>Tracheophyta</taxon>
        <taxon>Spermatophyta</taxon>
        <taxon>Magnoliopsida</taxon>
        <taxon>eudicotyledons</taxon>
        <taxon>Gunneridae</taxon>
        <taxon>Pentapetalae</taxon>
        <taxon>asterids</taxon>
        <taxon>campanulids</taxon>
        <taxon>Asterales</taxon>
        <taxon>Asteraceae</taxon>
        <taxon>Asteroideae</taxon>
        <taxon>Anthemideae</taxon>
        <taxon>Artemisiinae</taxon>
        <taxon>Artemisia</taxon>
    </lineage>
</organism>